<dbReference type="Gene3D" id="2.170.120.20">
    <property type="entry name" value="Ribosomal protein L25, beta domain"/>
    <property type="match status" value="1"/>
</dbReference>
<dbReference type="NCBIfam" id="TIGR00731">
    <property type="entry name" value="bL25_bact_ctc"/>
    <property type="match status" value="1"/>
</dbReference>
<evidence type="ECO:0000256" key="3">
    <source>
        <dbReference type="ARBA" id="ARBA00022980"/>
    </source>
</evidence>
<dbReference type="PATRIC" id="fig|1202724.3.peg.3246"/>
<dbReference type="Pfam" id="PF01386">
    <property type="entry name" value="Ribosomal_L25p"/>
    <property type="match status" value="1"/>
</dbReference>
<dbReference type="NCBIfam" id="NF004132">
    <property type="entry name" value="PRK05618.2-2"/>
    <property type="match status" value="1"/>
</dbReference>
<gene>
    <name evidence="5" type="primary">rplY</name>
    <name evidence="5" type="synonym">ctc</name>
    <name evidence="8" type="ORF">AM493_15625</name>
</gene>
<dbReference type="PANTHER" id="PTHR33284">
    <property type="entry name" value="RIBOSOMAL PROTEIN L25/GLN-TRNA SYNTHETASE, ANTI-CODON-BINDING DOMAIN-CONTAINING PROTEIN"/>
    <property type="match status" value="1"/>
</dbReference>
<dbReference type="GO" id="GO:0003735">
    <property type="term" value="F:structural constituent of ribosome"/>
    <property type="evidence" value="ECO:0007669"/>
    <property type="project" value="InterPro"/>
</dbReference>
<evidence type="ECO:0000259" key="6">
    <source>
        <dbReference type="Pfam" id="PF01386"/>
    </source>
</evidence>
<accession>A0A0M8MJV6</accession>
<dbReference type="GO" id="GO:0022625">
    <property type="term" value="C:cytosolic large ribosomal subunit"/>
    <property type="evidence" value="ECO:0007669"/>
    <property type="project" value="TreeGrafter"/>
</dbReference>
<reference evidence="8 9" key="1">
    <citation type="submission" date="2015-08" db="EMBL/GenBank/DDBJ databases">
        <title>Whole genome sequence of Flavobacterium akiainvivens IK-1T, from decaying Wikstroemia oahuensis, an endemic Hawaiian shrub.</title>
        <authorList>
            <person name="Wan X."/>
            <person name="Hou S."/>
            <person name="Saito J."/>
            <person name="Donachie S."/>
        </authorList>
    </citation>
    <scope>NUCLEOTIDE SEQUENCE [LARGE SCALE GENOMIC DNA]</scope>
    <source>
        <strain evidence="8 9">IK-1</strain>
    </source>
</reference>
<evidence type="ECO:0000256" key="2">
    <source>
        <dbReference type="ARBA" id="ARBA00022884"/>
    </source>
</evidence>
<dbReference type="HAMAP" id="MF_01334">
    <property type="entry name" value="Ribosomal_bL25_CTC"/>
    <property type="match status" value="1"/>
</dbReference>
<dbReference type="InterPro" id="IPR020057">
    <property type="entry name" value="Ribosomal_bL25_b-dom"/>
</dbReference>
<dbReference type="InterPro" id="IPR011035">
    <property type="entry name" value="Ribosomal_bL25/Gln-tRNA_synth"/>
</dbReference>
<dbReference type="CDD" id="cd00495">
    <property type="entry name" value="Ribosomal_L25_TL5_CTC"/>
    <property type="match status" value="1"/>
</dbReference>
<keyword evidence="2 5" id="KW-0694">RNA-binding</keyword>
<comment type="subunit">
    <text evidence="5">Part of the 50S ribosomal subunit; part of the 5S rRNA/L5/L18/L25 subcomplex. Contacts the 5S rRNA. Binds to the 5S rRNA independently of L5 and L18.</text>
</comment>
<dbReference type="GO" id="GO:0006412">
    <property type="term" value="P:translation"/>
    <property type="evidence" value="ECO:0007669"/>
    <property type="project" value="UniProtKB-UniRule"/>
</dbReference>
<comment type="function">
    <text evidence="5">This is one of the proteins that binds to the 5S RNA in the ribosome where it forms part of the central protuberance.</text>
</comment>
<dbReference type="InterPro" id="IPR020056">
    <property type="entry name" value="Rbsml_bL25/Gln-tRNA_synth_N"/>
</dbReference>
<evidence type="ECO:0000259" key="7">
    <source>
        <dbReference type="Pfam" id="PF14693"/>
    </source>
</evidence>
<sequence>MKSITIKGSERESVGKAATRAARNAGMVPCVLYGGDQPVHFIAEDMAFKNLVYTPNVHTVVIDLEGGKQFNAILQDIQFHPVSDKILHIDFYQLHAEKEITMEVPVKVVGNSKGVMAGGVLRLNQRKLKVRALPANLPDFIEADITELEMGNKLYITKLSQDGYKLLQPDNTVIAQVRISRAAMKAAQEAAKAAKAPAKGKKK</sequence>
<keyword evidence="1 5" id="KW-0699">rRNA-binding</keyword>
<evidence type="ECO:0000256" key="5">
    <source>
        <dbReference type="HAMAP-Rule" id="MF_01334"/>
    </source>
</evidence>
<dbReference type="STRING" id="1202724.AM493_15625"/>
<evidence type="ECO:0000256" key="1">
    <source>
        <dbReference type="ARBA" id="ARBA00022730"/>
    </source>
</evidence>
<comment type="caution">
    <text evidence="8">The sequence shown here is derived from an EMBL/GenBank/DDBJ whole genome shotgun (WGS) entry which is preliminary data.</text>
</comment>
<evidence type="ECO:0000256" key="4">
    <source>
        <dbReference type="ARBA" id="ARBA00023274"/>
    </source>
</evidence>
<dbReference type="OrthoDB" id="9786489at2"/>
<feature type="domain" description="Large ribosomal subunit protein bL25 beta" evidence="7">
    <location>
        <begin position="99"/>
        <end position="179"/>
    </location>
</feature>
<evidence type="ECO:0000313" key="9">
    <source>
        <dbReference type="Proteomes" id="UP000037755"/>
    </source>
</evidence>
<dbReference type="AlphaFoldDB" id="A0A0M8MJV6"/>
<dbReference type="InterPro" id="IPR037121">
    <property type="entry name" value="Ribosomal_bL25_C"/>
</dbReference>
<keyword evidence="9" id="KW-1185">Reference proteome</keyword>
<dbReference type="EMBL" id="LIYD01000005">
    <property type="protein sequence ID" value="KOS07307.1"/>
    <property type="molecule type" value="Genomic_DNA"/>
</dbReference>
<dbReference type="SUPFAM" id="SSF50715">
    <property type="entry name" value="Ribosomal protein L25-like"/>
    <property type="match status" value="1"/>
</dbReference>
<comment type="similarity">
    <text evidence="5">Belongs to the bacterial ribosomal protein bL25 family. CTC subfamily.</text>
</comment>
<dbReference type="Pfam" id="PF14693">
    <property type="entry name" value="Ribosomal_TL5_C"/>
    <property type="match status" value="1"/>
</dbReference>
<protein>
    <recommendedName>
        <fullName evidence="5">Large ribosomal subunit protein bL25</fullName>
    </recommendedName>
    <alternativeName>
        <fullName evidence="5">General stress protein CTC</fullName>
    </alternativeName>
</protein>
<dbReference type="Gene3D" id="2.40.240.10">
    <property type="entry name" value="Ribosomal Protein L25, Chain P"/>
    <property type="match status" value="1"/>
</dbReference>
<keyword evidence="4 5" id="KW-0687">Ribonucleoprotein</keyword>
<organism evidence="8 9">
    <name type="scientific">Flavobacterium akiainvivens</name>
    <dbReference type="NCBI Taxonomy" id="1202724"/>
    <lineage>
        <taxon>Bacteria</taxon>
        <taxon>Pseudomonadati</taxon>
        <taxon>Bacteroidota</taxon>
        <taxon>Flavobacteriia</taxon>
        <taxon>Flavobacteriales</taxon>
        <taxon>Flavobacteriaceae</taxon>
        <taxon>Flavobacterium</taxon>
    </lineage>
</organism>
<dbReference type="Proteomes" id="UP000037755">
    <property type="component" value="Unassembled WGS sequence"/>
</dbReference>
<name>A0A0M8MJV6_9FLAO</name>
<feature type="domain" description="Large ribosomal subunit protein bL25 L25" evidence="6">
    <location>
        <begin position="6"/>
        <end position="91"/>
    </location>
</feature>
<dbReference type="InterPro" id="IPR001021">
    <property type="entry name" value="Ribosomal_bL25_long"/>
</dbReference>
<keyword evidence="3 5" id="KW-0689">Ribosomal protein</keyword>
<dbReference type="GO" id="GO:0008097">
    <property type="term" value="F:5S rRNA binding"/>
    <property type="evidence" value="ECO:0007669"/>
    <property type="project" value="InterPro"/>
</dbReference>
<proteinExistence type="inferred from homology"/>
<evidence type="ECO:0000313" key="8">
    <source>
        <dbReference type="EMBL" id="KOS07307.1"/>
    </source>
</evidence>
<dbReference type="InterPro" id="IPR020930">
    <property type="entry name" value="Ribosomal_uL5_bac-type"/>
</dbReference>
<dbReference type="InterPro" id="IPR029751">
    <property type="entry name" value="Ribosomal_L25_dom"/>
</dbReference>
<dbReference type="RefSeq" id="WP_054408961.1">
    <property type="nucleotide sequence ID" value="NZ_FOYA01000005.1"/>
</dbReference>
<dbReference type="PANTHER" id="PTHR33284:SF1">
    <property type="entry name" value="RIBOSOMAL PROTEIN L25_GLN-TRNA SYNTHETASE, ANTI-CODON-BINDING DOMAIN-CONTAINING PROTEIN"/>
    <property type="match status" value="1"/>
</dbReference>